<reference evidence="1 2" key="1">
    <citation type="submission" date="2020-07" db="EMBL/GenBank/DDBJ databases">
        <title>Spirosoma foliorum sp. nov., isolated from the leaves on the Nejang mountain Korea, Republic of.</title>
        <authorList>
            <person name="Ho H."/>
            <person name="Lee Y.-J."/>
            <person name="Nurcahyanto D.-A."/>
            <person name="Kim S.-G."/>
        </authorList>
    </citation>
    <scope>NUCLEOTIDE SEQUENCE [LARGE SCALE GENOMIC DNA]</scope>
    <source>
        <strain evidence="1 2">PL0136</strain>
    </source>
</reference>
<dbReference type="RefSeq" id="WP_182458755.1">
    <property type="nucleotide sequence ID" value="NZ_CP059732.1"/>
</dbReference>
<dbReference type="EMBL" id="CP059732">
    <property type="protein sequence ID" value="QMW01473.1"/>
    <property type="molecule type" value="Genomic_DNA"/>
</dbReference>
<dbReference type="Proteomes" id="UP000515369">
    <property type="component" value="Chromosome"/>
</dbReference>
<evidence type="ECO:0000313" key="1">
    <source>
        <dbReference type="EMBL" id="QMW01473.1"/>
    </source>
</evidence>
<keyword evidence="2" id="KW-1185">Reference proteome</keyword>
<gene>
    <name evidence="1" type="ORF">H3H32_26450</name>
</gene>
<organism evidence="1 2">
    <name type="scientific">Spirosoma foliorum</name>
    <dbReference type="NCBI Taxonomy" id="2710596"/>
    <lineage>
        <taxon>Bacteria</taxon>
        <taxon>Pseudomonadati</taxon>
        <taxon>Bacteroidota</taxon>
        <taxon>Cytophagia</taxon>
        <taxon>Cytophagales</taxon>
        <taxon>Cytophagaceae</taxon>
        <taxon>Spirosoma</taxon>
    </lineage>
</organism>
<sequence length="116" mass="13074">METTSDCSTGYNAGSTELHETDSSVRNLCFVWEDGRRAFFNYAYLISGDLVVTDTLNMMMLYFSGQIVTLKGYRLDLLFDLLLAHIPKTITASNPRYRLEAEASFAQVAEIIVKSE</sequence>
<accession>A0A7G5GRI1</accession>
<protein>
    <submittedName>
        <fullName evidence="1">Uncharacterized protein</fullName>
    </submittedName>
</protein>
<proteinExistence type="predicted"/>
<dbReference type="KEGG" id="sfol:H3H32_26450"/>
<dbReference type="AlphaFoldDB" id="A0A7G5GRI1"/>
<name>A0A7G5GRI1_9BACT</name>
<evidence type="ECO:0000313" key="2">
    <source>
        <dbReference type="Proteomes" id="UP000515369"/>
    </source>
</evidence>